<comment type="caution">
    <text evidence="2">The sequence shown here is derived from an EMBL/GenBank/DDBJ whole genome shotgun (WGS) entry which is preliminary data.</text>
</comment>
<protein>
    <submittedName>
        <fullName evidence="2">Uncharacterized protein</fullName>
    </submittedName>
</protein>
<dbReference type="Proteomes" id="UP000176902">
    <property type="component" value="Unassembled WGS sequence"/>
</dbReference>
<feature type="coiled-coil region" evidence="1">
    <location>
        <begin position="231"/>
        <end position="258"/>
    </location>
</feature>
<proteinExistence type="predicted"/>
<dbReference type="EMBL" id="MFCV01000008">
    <property type="protein sequence ID" value="OGE33640.1"/>
    <property type="molecule type" value="Genomic_DNA"/>
</dbReference>
<organism evidence="2 3">
    <name type="scientific">Candidatus Daviesbacteria bacterium RIFCSPHIGHO2_02_FULL_36_13</name>
    <dbReference type="NCBI Taxonomy" id="1797768"/>
    <lineage>
        <taxon>Bacteria</taxon>
        <taxon>Candidatus Daviesiibacteriota</taxon>
    </lineage>
</organism>
<keyword evidence="1" id="KW-0175">Coiled coil</keyword>
<name>A0A1F5JYM5_9BACT</name>
<evidence type="ECO:0000313" key="3">
    <source>
        <dbReference type="Proteomes" id="UP000176902"/>
    </source>
</evidence>
<dbReference type="AlphaFoldDB" id="A0A1F5JYM5"/>
<reference evidence="2 3" key="1">
    <citation type="journal article" date="2016" name="Nat. Commun.">
        <title>Thousands of microbial genomes shed light on interconnected biogeochemical processes in an aquifer system.</title>
        <authorList>
            <person name="Anantharaman K."/>
            <person name="Brown C.T."/>
            <person name="Hug L.A."/>
            <person name="Sharon I."/>
            <person name="Castelle C.J."/>
            <person name="Probst A.J."/>
            <person name="Thomas B.C."/>
            <person name="Singh A."/>
            <person name="Wilkins M.J."/>
            <person name="Karaoz U."/>
            <person name="Brodie E.L."/>
            <person name="Williams K.H."/>
            <person name="Hubbard S.S."/>
            <person name="Banfield J.F."/>
        </authorList>
    </citation>
    <scope>NUCLEOTIDE SEQUENCE [LARGE SCALE GENOMIC DNA]</scope>
</reference>
<accession>A0A1F5JYM5</accession>
<evidence type="ECO:0000256" key="1">
    <source>
        <dbReference type="SAM" id="Coils"/>
    </source>
</evidence>
<sequence length="262" mass="29192">MLIEIDGSPIQKPPSCAKLDRHDYLMALERADRLFLAPENSRPFLLEAENNPDEIRKLMEDPDSLYNYYMVSVVKNGGSGRMGRYPGLFASNIALRVQPEEVELVDTRSNSGSFSCLGMDLRRNGFIHFKGDVEDVRALKGGIVYVEGDLDKIVASRKGIVVVKGDLKEVGSNTENVVVFVGGRVHYSEDEQHKAPNYSPHVINTEDISSWGPQDVRAKLEEIGQTTQTRVKQIETALRSATTRVANLQGELAQLSVLRNNF</sequence>
<evidence type="ECO:0000313" key="2">
    <source>
        <dbReference type="EMBL" id="OGE33640.1"/>
    </source>
</evidence>
<gene>
    <name evidence="2" type="ORF">A3C59_00160</name>
</gene>